<protein>
    <submittedName>
        <fullName evidence="2">Uncharacterized protein</fullName>
    </submittedName>
</protein>
<dbReference type="AlphaFoldDB" id="A0AAN9TSD8"/>
<dbReference type="Proteomes" id="UP001367676">
    <property type="component" value="Unassembled WGS sequence"/>
</dbReference>
<comment type="caution">
    <text evidence="2">The sequence shown here is derived from an EMBL/GenBank/DDBJ whole genome shotgun (WGS) entry which is preliminary data.</text>
</comment>
<reference evidence="2 3" key="1">
    <citation type="submission" date="2024-03" db="EMBL/GenBank/DDBJ databases">
        <title>Adaptation during the transition from Ophiocordyceps entomopathogen to insect associate is accompanied by gene loss and intensified selection.</title>
        <authorList>
            <person name="Ward C.M."/>
            <person name="Onetto C.A."/>
            <person name="Borneman A.R."/>
        </authorList>
    </citation>
    <scope>NUCLEOTIDE SEQUENCE [LARGE SCALE GENOMIC DNA]</scope>
    <source>
        <strain evidence="2">AWRI1</strain>
        <tissue evidence="2">Single Adult Female</tissue>
    </source>
</reference>
<accession>A0AAN9TSD8</accession>
<proteinExistence type="predicted"/>
<keyword evidence="3" id="KW-1185">Reference proteome</keyword>
<organism evidence="2 3">
    <name type="scientific">Parthenolecanium corni</name>
    <dbReference type="NCBI Taxonomy" id="536013"/>
    <lineage>
        <taxon>Eukaryota</taxon>
        <taxon>Metazoa</taxon>
        <taxon>Ecdysozoa</taxon>
        <taxon>Arthropoda</taxon>
        <taxon>Hexapoda</taxon>
        <taxon>Insecta</taxon>
        <taxon>Pterygota</taxon>
        <taxon>Neoptera</taxon>
        <taxon>Paraneoptera</taxon>
        <taxon>Hemiptera</taxon>
        <taxon>Sternorrhyncha</taxon>
        <taxon>Coccoidea</taxon>
        <taxon>Coccidae</taxon>
        <taxon>Parthenolecanium</taxon>
    </lineage>
</organism>
<feature type="region of interest" description="Disordered" evidence="1">
    <location>
        <begin position="21"/>
        <end position="54"/>
    </location>
</feature>
<dbReference type="EMBL" id="JBBCAQ010000004">
    <property type="protein sequence ID" value="KAK7604200.1"/>
    <property type="molecule type" value="Genomic_DNA"/>
</dbReference>
<evidence type="ECO:0000313" key="2">
    <source>
        <dbReference type="EMBL" id="KAK7604200.1"/>
    </source>
</evidence>
<evidence type="ECO:0000256" key="1">
    <source>
        <dbReference type="SAM" id="MobiDB-lite"/>
    </source>
</evidence>
<name>A0AAN9TSD8_9HEMI</name>
<feature type="compositionally biased region" description="Basic and acidic residues" evidence="1">
    <location>
        <begin position="24"/>
        <end position="53"/>
    </location>
</feature>
<sequence length="162" mass="18364">MNGTGGGGLVVIFTPMLQLHPRTATREGNDNQRDAKSRAKTALREAHQGEHPSNRCAPVTMSTAGGGYRSMYADLDRRLAHQKLYAKFEVLPRSALEESMVVTDPKVLSQFKYRLTAKSKEKLKKKYPIISGYILEHYLRYGKPPFRNSGCQRDVKWCRYGD</sequence>
<evidence type="ECO:0000313" key="3">
    <source>
        <dbReference type="Proteomes" id="UP001367676"/>
    </source>
</evidence>
<gene>
    <name evidence="2" type="ORF">V9T40_004473</name>
</gene>